<dbReference type="GO" id="GO:0000045">
    <property type="term" value="P:autophagosome assembly"/>
    <property type="evidence" value="ECO:0007669"/>
    <property type="project" value="TreeGrafter"/>
</dbReference>
<dbReference type="GO" id="GO:0000407">
    <property type="term" value="C:phagophore assembly site"/>
    <property type="evidence" value="ECO:0007669"/>
    <property type="project" value="TreeGrafter"/>
</dbReference>
<dbReference type="EMBL" id="JAIXMP010000021">
    <property type="protein sequence ID" value="KAI9256625.1"/>
    <property type="molecule type" value="Genomic_DNA"/>
</dbReference>
<comment type="similarity">
    <text evidence="1">Belongs to the ATG101 family.</text>
</comment>
<reference evidence="5" key="2">
    <citation type="submission" date="2023-02" db="EMBL/GenBank/DDBJ databases">
        <authorList>
            <consortium name="DOE Joint Genome Institute"/>
            <person name="Mondo S.J."/>
            <person name="Chang Y."/>
            <person name="Wang Y."/>
            <person name="Ahrendt S."/>
            <person name="Andreopoulos W."/>
            <person name="Barry K."/>
            <person name="Beard J."/>
            <person name="Benny G.L."/>
            <person name="Blankenship S."/>
            <person name="Bonito G."/>
            <person name="Cuomo C."/>
            <person name="Desiro A."/>
            <person name="Gervers K.A."/>
            <person name="Hundley H."/>
            <person name="Kuo A."/>
            <person name="LaButti K."/>
            <person name="Lang B.F."/>
            <person name="Lipzen A."/>
            <person name="O'Donnell K."/>
            <person name="Pangilinan J."/>
            <person name="Reynolds N."/>
            <person name="Sandor L."/>
            <person name="Smith M.W."/>
            <person name="Tsang A."/>
            <person name="Grigoriev I.V."/>
            <person name="Stajich J.E."/>
            <person name="Spatafora J.W."/>
        </authorList>
    </citation>
    <scope>NUCLEOTIDE SEQUENCE</scope>
    <source>
        <strain evidence="5">RSA 2281</strain>
    </source>
</reference>
<dbReference type="Proteomes" id="UP001209540">
    <property type="component" value="Unassembled WGS sequence"/>
</dbReference>
<evidence type="ECO:0000256" key="1">
    <source>
        <dbReference type="ARBA" id="ARBA00007130"/>
    </source>
</evidence>
<gene>
    <name evidence="5" type="ORF">BDA99DRAFT_143454</name>
</gene>
<feature type="compositionally biased region" description="Low complexity" evidence="4">
    <location>
        <begin position="252"/>
        <end position="270"/>
    </location>
</feature>
<keyword evidence="6" id="KW-1185">Reference proteome</keyword>
<dbReference type="Pfam" id="PF07855">
    <property type="entry name" value="ATG101"/>
    <property type="match status" value="1"/>
</dbReference>
<dbReference type="GO" id="GO:1990316">
    <property type="term" value="C:Atg1/ULK1 kinase complex"/>
    <property type="evidence" value="ECO:0007669"/>
    <property type="project" value="TreeGrafter"/>
</dbReference>
<protein>
    <recommendedName>
        <fullName evidence="2">Autophagy-related protein 101</fullName>
    </recommendedName>
</protein>
<evidence type="ECO:0000256" key="2">
    <source>
        <dbReference type="ARBA" id="ARBA00018874"/>
    </source>
</evidence>
<proteinExistence type="inferred from homology"/>
<feature type="compositionally biased region" description="Low complexity" evidence="4">
    <location>
        <begin position="203"/>
        <end position="242"/>
    </location>
</feature>
<accession>A0AAD5PC20</accession>
<dbReference type="PANTHER" id="PTHR13292:SF0">
    <property type="entry name" value="AUTOPHAGY-RELATED PROTEIN 101"/>
    <property type="match status" value="1"/>
</dbReference>
<dbReference type="InterPro" id="IPR012445">
    <property type="entry name" value="ATG101"/>
</dbReference>
<comment type="caution">
    <text evidence="5">The sequence shown here is derived from an EMBL/GenBank/DDBJ whole genome shotgun (WGS) entry which is preliminary data.</text>
</comment>
<name>A0AAD5PC20_9FUNG</name>
<evidence type="ECO:0000313" key="6">
    <source>
        <dbReference type="Proteomes" id="UP001209540"/>
    </source>
</evidence>
<sequence length="283" mass="30864">MATNAHEFNIEMAAVPREHVKDVLRALLHSIFFHRLLVNVTPREFMVLDTTVSATDNRDVEHLIDERAAEFVQNICSSHVKQGKIAVLFYEQRDKKIWFQFSKAKELVCWERWAITMSLAQPTNEQERQKMQRSLEKQLSQCLHDILRLANDHKEHIPSIKTVDGNPFPYHIAILSQSESWGAMIKRLLVTDAPATSNPESDTSASPSPSSSSSIRRGSSGVGGSTTATTATGVGSATTTTSNVGMARPAPTSSTSSSSATAAAAAAGTSNILSRSPRKTDLS</sequence>
<dbReference type="AlphaFoldDB" id="A0AAD5PC20"/>
<reference evidence="5" key="1">
    <citation type="journal article" date="2022" name="IScience">
        <title>Evolution of zygomycete secretomes and the origins of terrestrial fungal ecologies.</title>
        <authorList>
            <person name="Chang Y."/>
            <person name="Wang Y."/>
            <person name="Mondo S."/>
            <person name="Ahrendt S."/>
            <person name="Andreopoulos W."/>
            <person name="Barry K."/>
            <person name="Beard J."/>
            <person name="Benny G.L."/>
            <person name="Blankenship S."/>
            <person name="Bonito G."/>
            <person name="Cuomo C."/>
            <person name="Desiro A."/>
            <person name="Gervers K.A."/>
            <person name="Hundley H."/>
            <person name="Kuo A."/>
            <person name="LaButti K."/>
            <person name="Lang B.F."/>
            <person name="Lipzen A."/>
            <person name="O'Donnell K."/>
            <person name="Pangilinan J."/>
            <person name="Reynolds N."/>
            <person name="Sandor L."/>
            <person name="Smith M.E."/>
            <person name="Tsang A."/>
            <person name="Grigoriev I.V."/>
            <person name="Stajich J.E."/>
            <person name="Spatafora J.W."/>
        </authorList>
    </citation>
    <scope>NUCLEOTIDE SEQUENCE</scope>
    <source>
        <strain evidence="5">RSA 2281</strain>
    </source>
</reference>
<evidence type="ECO:0000256" key="4">
    <source>
        <dbReference type="SAM" id="MobiDB-lite"/>
    </source>
</evidence>
<organism evidence="5 6">
    <name type="scientific">Phascolomyces articulosus</name>
    <dbReference type="NCBI Taxonomy" id="60185"/>
    <lineage>
        <taxon>Eukaryota</taxon>
        <taxon>Fungi</taxon>
        <taxon>Fungi incertae sedis</taxon>
        <taxon>Mucoromycota</taxon>
        <taxon>Mucoromycotina</taxon>
        <taxon>Mucoromycetes</taxon>
        <taxon>Mucorales</taxon>
        <taxon>Lichtheimiaceae</taxon>
        <taxon>Phascolomyces</taxon>
    </lineage>
</organism>
<dbReference type="GO" id="GO:0019901">
    <property type="term" value="F:protein kinase binding"/>
    <property type="evidence" value="ECO:0007669"/>
    <property type="project" value="TreeGrafter"/>
</dbReference>
<dbReference type="PANTHER" id="PTHR13292">
    <property type="entry name" value="AUTOPHAGY-RELATED PROTEIN 101"/>
    <property type="match status" value="1"/>
</dbReference>
<evidence type="ECO:0000256" key="3">
    <source>
        <dbReference type="ARBA" id="ARBA00023006"/>
    </source>
</evidence>
<evidence type="ECO:0000313" key="5">
    <source>
        <dbReference type="EMBL" id="KAI9256625.1"/>
    </source>
</evidence>
<feature type="region of interest" description="Disordered" evidence="4">
    <location>
        <begin position="194"/>
        <end position="283"/>
    </location>
</feature>
<keyword evidence="3" id="KW-0072">Autophagy</keyword>